<keyword evidence="3" id="KW-0812">Transmembrane</keyword>
<keyword evidence="3" id="KW-1133">Transmembrane helix</keyword>
<evidence type="ECO:0000313" key="5">
    <source>
        <dbReference type="EMBL" id="MBF4767430.1"/>
    </source>
</evidence>
<feature type="domain" description="Cell envelope-related transcriptional attenuator" evidence="4">
    <location>
        <begin position="201"/>
        <end position="380"/>
    </location>
</feature>
<protein>
    <submittedName>
        <fullName evidence="5">LCP family protein</fullName>
    </submittedName>
</protein>
<feature type="region of interest" description="Disordered" evidence="2">
    <location>
        <begin position="457"/>
        <end position="493"/>
    </location>
</feature>
<feature type="transmembrane region" description="Helical" evidence="3">
    <location>
        <begin position="125"/>
        <end position="143"/>
    </location>
</feature>
<evidence type="ECO:0000256" key="3">
    <source>
        <dbReference type="SAM" id="Phobius"/>
    </source>
</evidence>
<dbReference type="InterPro" id="IPR004474">
    <property type="entry name" value="LytR_CpsA_psr"/>
</dbReference>
<evidence type="ECO:0000259" key="4">
    <source>
        <dbReference type="Pfam" id="PF03816"/>
    </source>
</evidence>
<dbReference type="EMBL" id="JADKPO010000006">
    <property type="protein sequence ID" value="MBF4767430.1"/>
    <property type="molecule type" value="Genomic_DNA"/>
</dbReference>
<name>A0A930YP70_9ACTN</name>
<evidence type="ECO:0000256" key="2">
    <source>
        <dbReference type="SAM" id="MobiDB-lite"/>
    </source>
</evidence>
<gene>
    <name evidence="5" type="ORF">ISU10_06580</name>
</gene>
<comment type="caution">
    <text evidence="5">The sequence shown here is derived from an EMBL/GenBank/DDBJ whole genome shotgun (WGS) entry which is preliminary data.</text>
</comment>
<dbReference type="Gene3D" id="3.40.630.190">
    <property type="entry name" value="LCP protein"/>
    <property type="match status" value="1"/>
</dbReference>
<feature type="transmembrane region" description="Helical" evidence="3">
    <location>
        <begin position="92"/>
        <end position="113"/>
    </location>
</feature>
<dbReference type="PANTHER" id="PTHR33392:SF6">
    <property type="entry name" value="POLYISOPRENYL-TEICHOIC ACID--PEPTIDOGLYCAN TEICHOIC ACID TRANSFERASE TAGU"/>
    <property type="match status" value="1"/>
</dbReference>
<dbReference type="AlphaFoldDB" id="A0A930YP70"/>
<organism evidence="5 6">
    <name type="scientific">Nocardioides agariphilus</name>
    <dbReference type="NCBI Taxonomy" id="433664"/>
    <lineage>
        <taxon>Bacteria</taxon>
        <taxon>Bacillati</taxon>
        <taxon>Actinomycetota</taxon>
        <taxon>Actinomycetes</taxon>
        <taxon>Propionibacteriales</taxon>
        <taxon>Nocardioidaceae</taxon>
        <taxon>Nocardioides</taxon>
    </lineage>
</organism>
<keyword evidence="3" id="KW-0472">Membrane</keyword>
<feature type="compositionally biased region" description="Basic and acidic residues" evidence="2">
    <location>
        <begin position="457"/>
        <end position="468"/>
    </location>
</feature>
<keyword evidence="6" id="KW-1185">Reference proteome</keyword>
<proteinExistence type="inferred from homology"/>
<dbReference type="PANTHER" id="PTHR33392">
    <property type="entry name" value="POLYISOPRENYL-TEICHOIC ACID--PEPTIDOGLYCAN TEICHOIC ACID TRANSFERASE TAGU"/>
    <property type="match status" value="1"/>
</dbReference>
<feature type="transmembrane region" description="Helical" evidence="3">
    <location>
        <begin position="53"/>
        <end position="71"/>
    </location>
</feature>
<dbReference type="NCBIfam" id="TIGR00350">
    <property type="entry name" value="lytR_cpsA_psr"/>
    <property type="match status" value="1"/>
</dbReference>
<comment type="similarity">
    <text evidence="1">Belongs to the LytR/CpsA/Psr (LCP) family.</text>
</comment>
<evidence type="ECO:0000313" key="6">
    <source>
        <dbReference type="Proteomes" id="UP000660668"/>
    </source>
</evidence>
<reference evidence="5" key="1">
    <citation type="submission" date="2020-11" db="EMBL/GenBank/DDBJ databases">
        <title>Nocardioides cynanchi sp. nov., isolated from soil of rhizosphere of Cynanchum wilfordii.</title>
        <authorList>
            <person name="Lee J.-S."/>
            <person name="Suh M.K."/>
            <person name="Kim J.-S."/>
        </authorList>
    </citation>
    <scope>NUCLEOTIDE SEQUENCE</scope>
    <source>
        <strain evidence="5">KCTC 19276</strain>
    </source>
</reference>
<dbReference type="InterPro" id="IPR050922">
    <property type="entry name" value="LytR/CpsA/Psr_CW_biosynth"/>
</dbReference>
<feature type="transmembrane region" description="Helical" evidence="3">
    <location>
        <begin position="29"/>
        <end position="47"/>
    </location>
</feature>
<dbReference type="Pfam" id="PF03816">
    <property type="entry name" value="LytR_cpsA_psr"/>
    <property type="match status" value="1"/>
</dbReference>
<dbReference type="RefSeq" id="WP_194695566.1">
    <property type="nucleotide sequence ID" value="NZ_JADKPO010000006.1"/>
</dbReference>
<dbReference type="Proteomes" id="UP000660668">
    <property type="component" value="Unassembled WGS sequence"/>
</dbReference>
<accession>A0A930YP70</accession>
<sequence>MHQQRAGSHRARRRDRLDRLVRQRRARTVRGALGVTLFGAVFPGAGILWTGRVIGYVLLAPFVGGAVYLLATVRDLDPFVELATDPERLRTVSVALGVALAVWAMSLIATYVWARPLHAPRLRTASGAVFVVVACLLAALPVAHSMRVATAQADLVETLFTENQTATAPRGVTHDDPWAGRERVSILLLGGDGSVSREGVRTDSIMLLVIDTSSGKSVIFSLPRNMLHAQFPADSPLHALYPDGYTDPYAPDSAMLNAIYGQVPALHPGILGKSDNEGADALKQAVAGSLGIPVDYYVLVNLLGFQQVVDAIGGVTVNINEPVAINGDTDRGIPPTGYLEPGPDQHLDGFHALWFARGRWGSDDYERMLRQRCMVGAIAEAADPVTVVRRYLDLAKTGKQIVRTDVPRSVLPALVNLGLKVKDRRMRSVAFVRSDRFFSGDPDFAWMQESVQKAIARLDGRPKPRAGSEADDPGDAVDVKDSCAHNPEGWPSP</sequence>
<evidence type="ECO:0000256" key="1">
    <source>
        <dbReference type="ARBA" id="ARBA00006068"/>
    </source>
</evidence>